<protein>
    <submittedName>
        <fullName evidence="1">Uncharacterized protein</fullName>
    </submittedName>
</protein>
<reference evidence="1 2" key="1">
    <citation type="submission" date="2016-02" db="EMBL/GenBank/DDBJ databases">
        <title>Genome analysis of coral dinoflagellate symbionts highlights evolutionary adaptations to a symbiotic lifestyle.</title>
        <authorList>
            <person name="Aranda M."/>
            <person name="Li Y."/>
            <person name="Liew Y.J."/>
            <person name="Baumgarten S."/>
            <person name="Simakov O."/>
            <person name="Wilson M."/>
            <person name="Piel J."/>
            <person name="Ashoor H."/>
            <person name="Bougouffa S."/>
            <person name="Bajic V.B."/>
            <person name="Ryu T."/>
            <person name="Ravasi T."/>
            <person name="Bayer T."/>
            <person name="Micklem G."/>
            <person name="Kim H."/>
            <person name="Bhak J."/>
            <person name="Lajeunesse T.C."/>
            <person name="Voolstra C.R."/>
        </authorList>
    </citation>
    <scope>NUCLEOTIDE SEQUENCE [LARGE SCALE GENOMIC DNA]</scope>
    <source>
        <strain evidence="1 2">CCMP2467</strain>
    </source>
</reference>
<name>A0A1Q9DKN4_SYMMI</name>
<sequence length="93" mass="10268">MGAEPQVSHWRQLLEQARLEKSLVPDIEAVDDGLPAAWGGSALRIFRQRSILQEEWLHSFMPQSRKRLPTLLAFGSSKGAVCAKLADQPGPCS</sequence>
<keyword evidence="2" id="KW-1185">Reference proteome</keyword>
<dbReference type="AlphaFoldDB" id="A0A1Q9DKN4"/>
<comment type="caution">
    <text evidence="1">The sequence shown here is derived from an EMBL/GenBank/DDBJ whole genome shotgun (WGS) entry which is preliminary data.</text>
</comment>
<evidence type="ECO:0000313" key="2">
    <source>
        <dbReference type="Proteomes" id="UP000186817"/>
    </source>
</evidence>
<dbReference type="EMBL" id="LSRX01000493">
    <property type="protein sequence ID" value="OLP95736.1"/>
    <property type="molecule type" value="Genomic_DNA"/>
</dbReference>
<accession>A0A1Q9DKN4</accession>
<dbReference type="OrthoDB" id="10321145at2759"/>
<organism evidence="1 2">
    <name type="scientific">Symbiodinium microadriaticum</name>
    <name type="common">Dinoflagellate</name>
    <name type="synonym">Zooxanthella microadriatica</name>
    <dbReference type="NCBI Taxonomy" id="2951"/>
    <lineage>
        <taxon>Eukaryota</taxon>
        <taxon>Sar</taxon>
        <taxon>Alveolata</taxon>
        <taxon>Dinophyceae</taxon>
        <taxon>Suessiales</taxon>
        <taxon>Symbiodiniaceae</taxon>
        <taxon>Symbiodinium</taxon>
    </lineage>
</organism>
<evidence type="ECO:0000313" key="1">
    <source>
        <dbReference type="EMBL" id="OLP95736.1"/>
    </source>
</evidence>
<dbReference type="Proteomes" id="UP000186817">
    <property type="component" value="Unassembled WGS sequence"/>
</dbReference>
<gene>
    <name evidence="1" type="ORF">AK812_SmicGene22149</name>
</gene>
<proteinExistence type="predicted"/>